<dbReference type="SMART" id="SM00868">
    <property type="entry name" value="zf-AD"/>
    <property type="match status" value="1"/>
</dbReference>
<keyword evidence="4 7" id="KW-0863">Zinc-finger</keyword>
<reference evidence="12" key="1">
    <citation type="submission" date="2018-07" db="EMBL/GenBank/DDBJ databases">
        <authorList>
            <person name="Quirk P.G."/>
            <person name="Krulwich T.A."/>
        </authorList>
    </citation>
    <scope>NUCLEOTIDE SEQUENCE</scope>
</reference>
<evidence type="ECO:0000259" key="11">
    <source>
        <dbReference type="PROSITE" id="PS51915"/>
    </source>
</evidence>
<dbReference type="SUPFAM" id="SSF57716">
    <property type="entry name" value="Glucocorticoid receptor-like (DNA-binding domain)"/>
    <property type="match status" value="1"/>
</dbReference>
<dbReference type="PROSITE" id="PS51915">
    <property type="entry name" value="ZAD"/>
    <property type="match status" value="1"/>
</dbReference>
<dbReference type="PROSITE" id="PS00028">
    <property type="entry name" value="ZINC_FINGER_C2H2_1"/>
    <property type="match status" value="4"/>
</dbReference>
<name>A0A336MGK9_CULSO</name>
<dbReference type="AlphaFoldDB" id="A0A336MGK9"/>
<comment type="subcellular location">
    <subcellularLocation>
        <location evidence="1">Nucleus</location>
    </subcellularLocation>
</comment>
<feature type="coiled-coil region" evidence="9">
    <location>
        <begin position="68"/>
        <end position="99"/>
    </location>
</feature>
<evidence type="ECO:0000256" key="4">
    <source>
        <dbReference type="ARBA" id="ARBA00022771"/>
    </source>
</evidence>
<organism evidence="12">
    <name type="scientific">Culicoides sonorensis</name>
    <name type="common">Biting midge</name>
    <dbReference type="NCBI Taxonomy" id="179676"/>
    <lineage>
        <taxon>Eukaryota</taxon>
        <taxon>Metazoa</taxon>
        <taxon>Ecdysozoa</taxon>
        <taxon>Arthropoda</taxon>
        <taxon>Hexapoda</taxon>
        <taxon>Insecta</taxon>
        <taxon>Pterygota</taxon>
        <taxon>Neoptera</taxon>
        <taxon>Endopterygota</taxon>
        <taxon>Diptera</taxon>
        <taxon>Nematocera</taxon>
        <taxon>Chironomoidea</taxon>
        <taxon>Ceratopogonidae</taxon>
        <taxon>Ceratopogoninae</taxon>
        <taxon>Culicoides</taxon>
        <taxon>Monoculicoides</taxon>
    </lineage>
</organism>
<accession>A0A336MGK9</accession>
<evidence type="ECO:0000256" key="7">
    <source>
        <dbReference type="PROSITE-ProRule" id="PRU00042"/>
    </source>
</evidence>
<protein>
    <submittedName>
        <fullName evidence="12">CSON001148 protein</fullName>
    </submittedName>
</protein>
<feature type="domain" description="C2H2-type" evidence="10">
    <location>
        <begin position="335"/>
        <end position="363"/>
    </location>
</feature>
<dbReference type="EMBL" id="UFQT01001176">
    <property type="protein sequence ID" value="SSX29335.1"/>
    <property type="molecule type" value="Genomic_DNA"/>
</dbReference>
<dbReference type="GO" id="GO:0005634">
    <property type="term" value="C:nucleus"/>
    <property type="evidence" value="ECO:0007669"/>
    <property type="project" value="UniProtKB-SubCell"/>
</dbReference>
<evidence type="ECO:0000256" key="6">
    <source>
        <dbReference type="ARBA" id="ARBA00023242"/>
    </source>
</evidence>
<sequence length="475" mass="56492">MTEPQICICRFCLCKCDNPINMLLDTEITRKTLNIFHKLNLQISPDNGFPIWLCDFCQNTIEQFYTFYEIVAENQEKLAVELEELLNEETETIEFKIEDELDLEEDENEEIWEVLHDDDELEMEDNKIVIANEDSLDSIKKFEQKKQQRSQKVRERRCTISRDMIKKYKNGAPLDPDLKAKLAKNYNKLYICDYCDYFYTFTKKRMVSHVLECKDTWSLPQKIRESFKTIPSKESLTIPCPLCPPDALKMKNEKILEFHLKEHADYDRIDKERLERGYPPLIPCPKCERRLRNEVEFHSHIKKHENDDLMTCELCGRTTVASNLRSHLRNHFKKIICEFCSKVFKNQSTLLNHINAKHNGPEFFECEKCHTKIRREQKFQKHLEMCQGPGTVWPCIHCGETFKSNSNRHYHVKKFHIGYKCKMCGIEVKSVTQLKHHYKSEAHKQRSLEKREELAQNKLIKSDTKKIDTTILKRR</sequence>
<dbReference type="Gene3D" id="3.30.160.60">
    <property type="entry name" value="Classic Zinc Finger"/>
    <property type="match status" value="3"/>
</dbReference>
<evidence type="ECO:0000313" key="12">
    <source>
        <dbReference type="EMBL" id="SSX29335.1"/>
    </source>
</evidence>
<feature type="binding site" evidence="8">
    <location>
        <position position="54"/>
    </location>
    <ligand>
        <name>Zn(2+)</name>
        <dbReference type="ChEBI" id="CHEBI:29105"/>
    </ligand>
</feature>
<dbReference type="PROSITE" id="PS50157">
    <property type="entry name" value="ZINC_FINGER_C2H2_2"/>
    <property type="match status" value="3"/>
</dbReference>
<dbReference type="InterPro" id="IPR013087">
    <property type="entry name" value="Znf_C2H2_type"/>
</dbReference>
<proteinExistence type="predicted"/>
<dbReference type="InterPro" id="IPR012934">
    <property type="entry name" value="Znf_AD"/>
</dbReference>
<feature type="binding site" evidence="8">
    <location>
        <position position="12"/>
    </location>
    <ligand>
        <name>Zn(2+)</name>
        <dbReference type="ChEBI" id="CHEBI:29105"/>
    </ligand>
</feature>
<dbReference type="VEuPathDB" id="VectorBase:CSON001148"/>
<evidence type="ECO:0000256" key="1">
    <source>
        <dbReference type="ARBA" id="ARBA00004123"/>
    </source>
</evidence>
<gene>
    <name evidence="12" type="primary">CSON001148</name>
</gene>
<keyword evidence="6" id="KW-0539">Nucleus</keyword>
<feature type="binding site" evidence="8">
    <location>
        <position position="57"/>
    </location>
    <ligand>
        <name>Zn(2+)</name>
        <dbReference type="ChEBI" id="CHEBI:29105"/>
    </ligand>
</feature>
<dbReference type="InterPro" id="IPR036236">
    <property type="entry name" value="Znf_C2H2_sf"/>
</dbReference>
<dbReference type="PANTHER" id="PTHR24406">
    <property type="entry name" value="TRANSCRIPTIONAL REPRESSOR CTCFL-RELATED"/>
    <property type="match status" value="1"/>
</dbReference>
<keyword evidence="3" id="KW-0677">Repeat</keyword>
<dbReference type="InterPro" id="IPR050888">
    <property type="entry name" value="ZnF_C2H2-type_TF"/>
</dbReference>
<feature type="domain" description="C2H2-type" evidence="10">
    <location>
        <begin position="419"/>
        <end position="448"/>
    </location>
</feature>
<evidence type="ECO:0000256" key="3">
    <source>
        <dbReference type="ARBA" id="ARBA00022737"/>
    </source>
</evidence>
<evidence type="ECO:0000256" key="9">
    <source>
        <dbReference type="SAM" id="Coils"/>
    </source>
</evidence>
<dbReference type="Pfam" id="PF00096">
    <property type="entry name" value="zf-C2H2"/>
    <property type="match status" value="1"/>
</dbReference>
<dbReference type="SUPFAM" id="SSF57667">
    <property type="entry name" value="beta-beta-alpha zinc fingers"/>
    <property type="match status" value="3"/>
</dbReference>
<keyword evidence="2 8" id="KW-0479">Metal-binding</keyword>
<evidence type="ECO:0000259" key="10">
    <source>
        <dbReference type="PROSITE" id="PS50157"/>
    </source>
</evidence>
<evidence type="ECO:0000256" key="2">
    <source>
        <dbReference type="ARBA" id="ARBA00022723"/>
    </source>
</evidence>
<dbReference type="GO" id="GO:0008270">
    <property type="term" value="F:zinc ion binding"/>
    <property type="evidence" value="ECO:0007669"/>
    <property type="project" value="UniProtKB-UniRule"/>
</dbReference>
<keyword evidence="9" id="KW-0175">Coiled coil</keyword>
<evidence type="ECO:0000256" key="8">
    <source>
        <dbReference type="PROSITE-ProRule" id="PRU01263"/>
    </source>
</evidence>
<keyword evidence="5 8" id="KW-0862">Zinc</keyword>
<feature type="domain" description="ZAD" evidence="11">
    <location>
        <begin position="7"/>
        <end position="81"/>
    </location>
</feature>
<feature type="binding site" evidence="8">
    <location>
        <position position="9"/>
    </location>
    <ligand>
        <name>Zn(2+)</name>
        <dbReference type="ChEBI" id="CHEBI:29105"/>
    </ligand>
</feature>
<feature type="domain" description="C2H2-type" evidence="10">
    <location>
        <begin position="393"/>
        <end position="421"/>
    </location>
</feature>
<evidence type="ECO:0000256" key="5">
    <source>
        <dbReference type="ARBA" id="ARBA00022833"/>
    </source>
</evidence>
<dbReference type="Pfam" id="PF07776">
    <property type="entry name" value="zf-AD"/>
    <property type="match status" value="1"/>
</dbReference>
<dbReference type="SMART" id="SM00355">
    <property type="entry name" value="ZnF_C2H2"/>
    <property type="match status" value="8"/>
</dbReference>
<dbReference type="Gene3D" id="3.40.1800.20">
    <property type="match status" value="1"/>
</dbReference>